<keyword evidence="2" id="KW-0508">mRNA splicing</keyword>
<feature type="compositionally biased region" description="Basic and acidic residues" evidence="3">
    <location>
        <begin position="352"/>
        <end position="367"/>
    </location>
</feature>
<proteinExistence type="inferred from homology"/>
<organism evidence="4 5">
    <name type="scientific">Aduncisulcus paluster</name>
    <dbReference type="NCBI Taxonomy" id="2918883"/>
    <lineage>
        <taxon>Eukaryota</taxon>
        <taxon>Metamonada</taxon>
        <taxon>Carpediemonas-like organisms</taxon>
        <taxon>Aduncisulcus</taxon>
    </lineage>
</organism>
<name>A0ABQ5JY85_9EUKA</name>
<evidence type="ECO:0000256" key="3">
    <source>
        <dbReference type="SAM" id="MobiDB-lite"/>
    </source>
</evidence>
<keyword evidence="2" id="KW-0747">Spliceosome</keyword>
<comment type="similarity">
    <text evidence="1">Belongs to the SF3B1 family.</text>
</comment>
<comment type="caution">
    <text evidence="4">The sequence shown here is derived from an EMBL/GenBank/DDBJ whole genome shotgun (WGS) entry which is preliminary data.</text>
</comment>
<evidence type="ECO:0000313" key="4">
    <source>
        <dbReference type="EMBL" id="GKT16149.1"/>
    </source>
</evidence>
<reference evidence="4" key="1">
    <citation type="submission" date="2022-03" db="EMBL/GenBank/DDBJ databases">
        <title>Draft genome sequence of Aduncisulcus paluster, a free-living microaerophilic Fornicata.</title>
        <authorList>
            <person name="Yuyama I."/>
            <person name="Kume K."/>
            <person name="Tamura T."/>
            <person name="Inagaki Y."/>
            <person name="Hashimoto T."/>
        </authorList>
    </citation>
    <scope>NUCLEOTIDE SEQUENCE</scope>
    <source>
        <strain evidence="4">NY0171</strain>
    </source>
</reference>
<dbReference type="EMBL" id="BQXS01017728">
    <property type="protein sequence ID" value="GKT16149.1"/>
    <property type="molecule type" value="Genomic_DNA"/>
</dbReference>
<dbReference type="PANTHER" id="PTHR12097">
    <property type="entry name" value="SPLICING FACTOR 3B, SUBUNIT 1-RELATED"/>
    <property type="match status" value="1"/>
</dbReference>
<sequence>MMDPESNVSALSISILEGIIYKYGTDQLQLRQIILIIERCIHHISTEPIQETSSFGIGSLRKREIPSKYILFPKSLSESLARRPTLGHPHFGSSRLFSMLLRKLPFSFSFFILNYILDQLRPLLKHSGISVRRCVCLILCNLFPVCSAICMWRREWELSRKQTLTLRYLLKQTIIIDYFHSSLQAIERGGTGDTERSISLTMLSSDPVVMNIFSPFDHRLLSILANTLLSSISISAALASFPPHTLSSTLRCLSILLPLSLPAPFPSSLLRSMAHSTTPIPLISSFVQVSVRDTLTHVSPALSHDHAEVQECAVRCIGGVVLRQRLEDDERMQRQKKKEEYELNRARRAEEKRLREKEEEEEGRYYSESDEDEENSELEAYVTGSKLYGISAEDRARMARGEMDTIDTKEFLRIAFQLLSLLSSNHRPVKRAAIFVYGELAMTVGPHNVLSALLTTLRASNRQLRTLATVAMGVVSERCGPFTVIPFILNEYALVEDLSVQRACVKALSFVLQCVGPDIKLYAPSLVTFLTHALTDKDNYHRTYACVCCKHLFIGCAEGGSSVTRDICIHLFNFIFPNVLDGDSMLLQAVCEAIDAFRCVVGSATILQYIYQGLFHPAKKVRDSMFRVMNILVIGDGATPGICFPFGEISSEDRGDAERCIGWKKRYSCEELEYSL</sequence>
<evidence type="ECO:0000313" key="5">
    <source>
        <dbReference type="Proteomes" id="UP001057375"/>
    </source>
</evidence>
<dbReference type="InterPro" id="IPR011989">
    <property type="entry name" value="ARM-like"/>
</dbReference>
<evidence type="ECO:0000256" key="1">
    <source>
        <dbReference type="ARBA" id="ARBA00005754"/>
    </source>
</evidence>
<dbReference type="Proteomes" id="UP001057375">
    <property type="component" value="Unassembled WGS sequence"/>
</dbReference>
<protein>
    <submittedName>
        <fullName evidence="4">Splicing factor 3B subunit 1-like protein</fullName>
    </submittedName>
</protein>
<dbReference type="InterPro" id="IPR038737">
    <property type="entry name" value="SF3b_su1-like"/>
</dbReference>
<evidence type="ECO:0000256" key="2">
    <source>
        <dbReference type="ARBA" id="ARBA00022728"/>
    </source>
</evidence>
<accession>A0ABQ5JY85</accession>
<keyword evidence="5" id="KW-1185">Reference proteome</keyword>
<feature type="region of interest" description="Disordered" evidence="3">
    <location>
        <begin position="352"/>
        <end position="377"/>
    </location>
</feature>
<dbReference type="Gene3D" id="1.25.10.10">
    <property type="entry name" value="Leucine-rich Repeat Variant"/>
    <property type="match status" value="1"/>
</dbReference>
<keyword evidence="2" id="KW-0507">mRNA processing</keyword>
<dbReference type="SUPFAM" id="SSF48371">
    <property type="entry name" value="ARM repeat"/>
    <property type="match status" value="1"/>
</dbReference>
<gene>
    <name evidence="4" type="ORF">ADUPG1_014625</name>
</gene>
<feature type="compositionally biased region" description="Acidic residues" evidence="3">
    <location>
        <begin position="368"/>
        <end position="377"/>
    </location>
</feature>
<dbReference type="InterPro" id="IPR016024">
    <property type="entry name" value="ARM-type_fold"/>
</dbReference>